<feature type="domain" description="NAB" evidence="4">
    <location>
        <begin position="10"/>
        <end position="90"/>
    </location>
</feature>
<gene>
    <name evidence="5" type="ORF">OPV22_015976</name>
</gene>
<evidence type="ECO:0000313" key="5">
    <source>
        <dbReference type="EMBL" id="KAJ8494255.1"/>
    </source>
</evidence>
<feature type="compositionally biased region" description="Acidic residues" evidence="3">
    <location>
        <begin position="536"/>
        <end position="546"/>
    </location>
</feature>
<keyword evidence="1 2" id="KW-0175">Coiled coil</keyword>
<accession>A0AAV8RB36</accession>
<feature type="coiled-coil region" evidence="2">
    <location>
        <begin position="365"/>
        <end position="427"/>
    </location>
</feature>
<evidence type="ECO:0000259" key="4">
    <source>
        <dbReference type="PROSITE" id="PS51774"/>
    </source>
</evidence>
<dbReference type="InterPro" id="IPR056889">
    <property type="entry name" value="NET2A-D/KIP1-like_C"/>
</dbReference>
<comment type="caution">
    <text evidence="5">The sequence shown here is derived from an EMBL/GenBank/DDBJ whole genome shotgun (WGS) entry which is preliminary data.</text>
</comment>
<name>A0AAV8RB36_ENSVE</name>
<dbReference type="PROSITE" id="PS51774">
    <property type="entry name" value="NAB"/>
    <property type="match status" value="1"/>
</dbReference>
<reference evidence="5 6" key="1">
    <citation type="submission" date="2022-12" db="EMBL/GenBank/DDBJ databases">
        <title>Chromosome-scale assembly of the Ensete ventricosum genome.</title>
        <authorList>
            <person name="Dussert Y."/>
            <person name="Stocks J."/>
            <person name="Wendawek A."/>
            <person name="Woldeyes F."/>
            <person name="Nichols R.A."/>
            <person name="Borrell J.S."/>
        </authorList>
    </citation>
    <scope>NUCLEOTIDE SEQUENCE [LARGE SCALE GENOMIC DNA]</scope>
    <source>
        <strain evidence="6">cv. Maze</strain>
        <tissue evidence="5">Seeds</tissue>
    </source>
</reference>
<evidence type="ECO:0000256" key="2">
    <source>
        <dbReference type="SAM" id="Coils"/>
    </source>
</evidence>
<dbReference type="PANTHER" id="PTHR31631:SF19">
    <property type="entry name" value="OS01G0835800 PROTEIN"/>
    <property type="match status" value="1"/>
</dbReference>
<dbReference type="Pfam" id="PF25014">
    <property type="entry name" value="NET2A"/>
    <property type="match status" value="1"/>
</dbReference>
<dbReference type="PANTHER" id="PTHR31631">
    <property type="entry name" value="PROTEIN NETWORKED 2D"/>
    <property type="match status" value="1"/>
</dbReference>
<keyword evidence="6" id="KW-1185">Reference proteome</keyword>
<proteinExistence type="predicted"/>
<evidence type="ECO:0000256" key="1">
    <source>
        <dbReference type="ARBA" id="ARBA00023054"/>
    </source>
</evidence>
<dbReference type="EMBL" id="JAQQAF010000004">
    <property type="protein sequence ID" value="KAJ8494255.1"/>
    <property type="molecule type" value="Genomic_DNA"/>
</dbReference>
<dbReference type="Pfam" id="PF07765">
    <property type="entry name" value="KIP1"/>
    <property type="match status" value="1"/>
</dbReference>
<feature type="region of interest" description="Disordered" evidence="3">
    <location>
        <begin position="736"/>
        <end position="755"/>
    </location>
</feature>
<feature type="compositionally biased region" description="Polar residues" evidence="3">
    <location>
        <begin position="467"/>
        <end position="477"/>
    </location>
</feature>
<dbReference type="AlphaFoldDB" id="A0AAV8RB36"/>
<sequence length="924" mass="104996">MLQRAASNAYSWWWASHIRTKQSKWLDNSLQEMDEKVNSMMKLIEEDADTFGKKAELYFRRRPELMNFVEEMYKAYKALADRYDRVSGELHKANHTIASVFPDQVELAMQDYEDDSSSKAITSIDLTKFRRPAEGLQFGIASKDIQDHTAAPKRQYHRRISSQISKEKAQEDIERLQKEILVLQTEKEFNKSSYESTLTRYLDIERQIAELQEEVCGLQDAYSASAIIEDNEARALMAATAIKSCEDSLLNLQEQQKITTQEARMESERIRDAESQLVTLKGKCCGGESEAEETTEASSDQNIQLESAIVETEDLGVLKEEKLELESMCQKVKEHFEMISESSVVELAEKIDGLVDKVISLELTVSSQTAQIKRLRSETDELQEHLRSLEEDKMVLVDNSNILTEKLKQAEDELQKIQHLEKCLRNDKGILRREFMEACRSLSDLSEQLQSPTHQESANDVADSQDGESTVSDNTSVGKAEEENHVKKMQIAAQKLAGNQAHGQSFANESEKFQRDVQGESEEVTRDFDVGAQLEQPDDDDDDDDGPALQNSVQNGLGGGDKVLLAEYTSIVHNYKDTKQRLAEIERKNQEYHLETMAQVKELKSANAMKDEEIQLLKEILNSLQASLNANAPRNMEKSRYQVVENATTTANAAAASASDDSEATETTRAEEDGMQSCQVGEPQTCSAVEDKFRTDIDTLLEENLDFWLRFCTSYHQIQEFQKTFKNLKSDVEKLTEARNEEGDEEGENQGSLPVDTRLRELNTELQVWLEKNALLNGELKSRFSSLCSIQDEISRVSKANGTEDVRFTPYQAAKFQGEVLSMQLENNKVAKELQAGLDYVRGLQVEISWTLSKLNKNLELAGSRYNQQQYSHQHHPLRHLSTKTRVPLRTFLFGTKPKKPSIFSCMNPALHKQYNSLRSSLPR</sequence>
<feature type="region of interest" description="Disordered" evidence="3">
    <location>
        <begin position="652"/>
        <end position="683"/>
    </location>
</feature>
<evidence type="ECO:0000313" key="6">
    <source>
        <dbReference type="Proteomes" id="UP001222027"/>
    </source>
</evidence>
<feature type="compositionally biased region" description="Basic and acidic residues" evidence="3">
    <location>
        <begin position="509"/>
        <end position="529"/>
    </location>
</feature>
<protein>
    <recommendedName>
        <fullName evidence="4">NAB domain-containing protein</fullName>
    </recommendedName>
</protein>
<dbReference type="InterPro" id="IPR011684">
    <property type="entry name" value="NAB"/>
</dbReference>
<dbReference type="GO" id="GO:0003779">
    <property type="term" value="F:actin binding"/>
    <property type="evidence" value="ECO:0007669"/>
    <property type="project" value="InterPro"/>
</dbReference>
<feature type="region of interest" description="Disordered" evidence="3">
    <location>
        <begin position="446"/>
        <end position="557"/>
    </location>
</feature>
<evidence type="ECO:0000256" key="3">
    <source>
        <dbReference type="SAM" id="MobiDB-lite"/>
    </source>
</evidence>
<feature type="compositionally biased region" description="Polar residues" evidence="3">
    <location>
        <begin position="446"/>
        <end position="458"/>
    </location>
</feature>
<dbReference type="InterPro" id="IPR056888">
    <property type="entry name" value="NET2A-D/KIP1-like_dom"/>
</dbReference>
<dbReference type="Proteomes" id="UP001222027">
    <property type="component" value="Unassembled WGS sequence"/>
</dbReference>
<feature type="coiled-coil region" evidence="2">
    <location>
        <begin position="159"/>
        <end position="214"/>
    </location>
</feature>
<organism evidence="5 6">
    <name type="scientific">Ensete ventricosum</name>
    <name type="common">Abyssinian banana</name>
    <name type="synonym">Musa ensete</name>
    <dbReference type="NCBI Taxonomy" id="4639"/>
    <lineage>
        <taxon>Eukaryota</taxon>
        <taxon>Viridiplantae</taxon>
        <taxon>Streptophyta</taxon>
        <taxon>Embryophyta</taxon>
        <taxon>Tracheophyta</taxon>
        <taxon>Spermatophyta</taxon>
        <taxon>Magnoliopsida</taxon>
        <taxon>Liliopsida</taxon>
        <taxon>Zingiberales</taxon>
        <taxon>Musaceae</taxon>
        <taxon>Ensete</taxon>
    </lineage>
</organism>
<dbReference type="Pfam" id="PF24918">
    <property type="entry name" value="NET2A_C"/>
    <property type="match status" value="1"/>
</dbReference>